<protein>
    <recommendedName>
        <fullName evidence="3">Reverse transcriptase domain-containing protein</fullName>
    </recommendedName>
</protein>
<evidence type="ECO:0008006" key="3">
    <source>
        <dbReference type="Google" id="ProtNLM"/>
    </source>
</evidence>
<evidence type="ECO:0000313" key="1">
    <source>
        <dbReference type="EMBL" id="CAE8618995.1"/>
    </source>
</evidence>
<gene>
    <name evidence="1" type="ORF">PGLA1383_LOCUS36589</name>
</gene>
<accession>A0A813FY54</accession>
<dbReference type="OrthoDB" id="430468at2759"/>
<dbReference type="Proteomes" id="UP000654075">
    <property type="component" value="Unassembled WGS sequence"/>
</dbReference>
<evidence type="ECO:0000313" key="2">
    <source>
        <dbReference type="Proteomes" id="UP000654075"/>
    </source>
</evidence>
<proteinExistence type="predicted"/>
<feature type="non-terminal residue" evidence="1">
    <location>
        <position position="280"/>
    </location>
</feature>
<name>A0A813FY54_POLGL</name>
<reference evidence="1" key="1">
    <citation type="submission" date="2021-02" db="EMBL/GenBank/DDBJ databases">
        <authorList>
            <person name="Dougan E. K."/>
            <person name="Rhodes N."/>
            <person name="Thang M."/>
            <person name="Chan C."/>
        </authorList>
    </citation>
    <scope>NUCLEOTIDE SEQUENCE</scope>
</reference>
<comment type="caution">
    <text evidence="1">The sequence shown here is derived from an EMBL/GenBank/DDBJ whole genome shotgun (WGS) entry which is preliminary data.</text>
</comment>
<dbReference type="EMBL" id="CAJNNV010026781">
    <property type="protein sequence ID" value="CAE8618995.1"/>
    <property type="molecule type" value="Genomic_DNA"/>
</dbReference>
<keyword evidence="2" id="KW-1185">Reference proteome</keyword>
<sequence>MVDVPAFALEEGGRYFSDRLPLPHFSPAETDYDNTLHYLKSARAHRACPRWACPREAWLVALAHDASEPTLFQTMVQELFYQMRRLRVQPQLWSIAPAIPLEKVNRKPGCPGKRLVHLLDLLGKAWIASAWKSSEHAPSSFAYGFAPGRRREQAILHVRCLLRRLHYDGLFSTAVLYDLSNAFPSPSHQSLDAVLSPDCPDCDVVMLAQRYRRAFVLLQQAGQELLVSTGCGDLQGDTVAPGKFVRLINGLLKIWRRSTYDASTCRALCVKDPFTCRTVF</sequence>
<dbReference type="AlphaFoldDB" id="A0A813FY54"/>
<organism evidence="1 2">
    <name type="scientific">Polarella glacialis</name>
    <name type="common">Dinoflagellate</name>
    <dbReference type="NCBI Taxonomy" id="89957"/>
    <lineage>
        <taxon>Eukaryota</taxon>
        <taxon>Sar</taxon>
        <taxon>Alveolata</taxon>
        <taxon>Dinophyceae</taxon>
        <taxon>Suessiales</taxon>
        <taxon>Suessiaceae</taxon>
        <taxon>Polarella</taxon>
    </lineage>
</organism>